<reference evidence="2 3" key="1">
    <citation type="submission" date="2019-02" db="EMBL/GenBank/DDBJ databases">
        <title>Deep-cultivation of Planctomycetes and their phenomic and genomic characterization uncovers novel biology.</title>
        <authorList>
            <person name="Wiegand S."/>
            <person name="Jogler M."/>
            <person name="Boedeker C."/>
            <person name="Pinto D."/>
            <person name="Vollmers J."/>
            <person name="Rivas-Marin E."/>
            <person name="Kohn T."/>
            <person name="Peeters S.H."/>
            <person name="Heuer A."/>
            <person name="Rast P."/>
            <person name="Oberbeckmann S."/>
            <person name="Bunk B."/>
            <person name="Jeske O."/>
            <person name="Meyerdierks A."/>
            <person name="Storesund J.E."/>
            <person name="Kallscheuer N."/>
            <person name="Luecker S."/>
            <person name="Lage O.M."/>
            <person name="Pohl T."/>
            <person name="Merkel B.J."/>
            <person name="Hornburger P."/>
            <person name="Mueller R.-W."/>
            <person name="Bruemmer F."/>
            <person name="Labrenz M."/>
            <person name="Spormann A.M."/>
            <person name="Op den Camp H."/>
            <person name="Overmann J."/>
            <person name="Amann R."/>
            <person name="Jetten M.S.M."/>
            <person name="Mascher T."/>
            <person name="Medema M.H."/>
            <person name="Devos D.P."/>
            <person name="Kaster A.-K."/>
            <person name="Ovreas L."/>
            <person name="Rohde M."/>
            <person name="Galperin M.Y."/>
            <person name="Jogler C."/>
        </authorList>
    </citation>
    <scope>NUCLEOTIDE SEQUENCE [LARGE SCALE GENOMIC DNA]</scope>
    <source>
        <strain evidence="2 3">ElP</strain>
    </source>
</reference>
<dbReference type="Proteomes" id="UP000317835">
    <property type="component" value="Chromosome"/>
</dbReference>
<dbReference type="KEGG" id="tpla:ElP_48730"/>
<feature type="signal peptide" evidence="1">
    <location>
        <begin position="1"/>
        <end position="24"/>
    </location>
</feature>
<accession>A0A518H7X7</accession>
<feature type="chain" id="PRO_5022138379" evidence="1">
    <location>
        <begin position="25"/>
        <end position="139"/>
    </location>
</feature>
<keyword evidence="1" id="KW-0732">Signal</keyword>
<evidence type="ECO:0000313" key="2">
    <source>
        <dbReference type="EMBL" id="QDV36943.1"/>
    </source>
</evidence>
<keyword evidence="3" id="KW-1185">Reference proteome</keyword>
<evidence type="ECO:0000313" key="3">
    <source>
        <dbReference type="Proteomes" id="UP000317835"/>
    </source>
</evidence>
<proteinExistence type="predicted"/>
<sequence length="139" mass="15752" precursor="true">MVARTSLCWLAALLCAITASAVYAAHQSLSPELEQFRHVCAGEAHALTRQADKLDQLADRLAAEFGEPHALVLEIRREAKQHRTDAASLQKVADGDWEELYRREAARSMSLVQSFPDRREYYFAEEMKLRRPANTIARP</sequence>
<gene>
    <name evidence="2" type="ORF">ElP_48730</name>
</gene>
<dbReference type="EMBL" id="CP036426">
    <property type="protein sequence ID" value="QDV36943.1"/>
    <property type="molecule type" value="Genomic_DNA"/>
</dbReference>
<dbReference type="AlphaFoldDB" id="A0A518H7X7"/>
<name>A0A518H7X7_9BACT</name>
<evidence type="ECO:0000256" key="1">
    <source>
        <dbReference type="SAM" id="SignalP"/>
    </source>
</evidence>
<organism evidence="2 3">
    <name type="scientific">Tautonia plasticadhaerens</name>
    <dbReference type="NCBI Taxonomy" id="2527974"/>
    <lineage>
        <taxon>Bacteria</taxon>
        <taxon>Pseudomonadati</taxon>
        <taxon>Planctomycetota</taxon>
        <taxon>Planctomycetia</taxon>
        <taxon>Isosphaerales</taxon>
        <taxon>Isosphaeraceae</taxon>
        <taxon>Tautonia</taxon>
    </lineage>
</organism>
<dbReference type="RefSeq" id="WP_145274022.1">
    <property type="nucleotide sequence ID" value="NZ_CP036426.1"/>
</dbReference>
<protein>
    <submittedName>
        <fullName evidence="2">Uncharacterized protein</fullName>
    </submittedName>
</protein>